<keyword evidence="2" id="KW-1185">Reference proteome</keyword>
<evidence type="ECO:0000313" key="2">
    <source>
        <dbReference type="Proteomes" id="UP000215914"/>
    </source>
</evidence>
<reference evidence="1" key="2">
    <citation type="submission" date="2020-06" db="EMBL/GenBank/DDBJ databases">
        <title>Helianthus annuus Genome sequencing and assembly Release 2.</title>
        <authorList>
            <person name="Gouzy J."/>
            <person name="Langlade N."/>
            <person name="Munos S."/>
        </authorList>
    </citation>
    <scope>NUCLEOTIDE SEQUENCE</scope>
    <source>
        <tissue evidence="1">Leaves</tissue>
    </source>
</reference>
<dbReference type="Proteomes" id="UP000215914">
    <property type="component" value="Unassembled WGS sequence"/>
</dbReference>
<dbReference type="AlphaFoldDB" id="A0A9K3IHI3"/>
<organism evidence="1 2">
    <name type="scientific">Helianthus annuus</name>
    <name type="common">Common sunflower</name>
    <dbReference type="NCBI Taxonomy" id="4232"/>
    <lineage>
        <taxon>Eukaryota</taxon>
        <taxon>Viridiplantae</taxon>
        <taxon>Streptophyta</taxon>
        <taxon>Embryophyta</taxon>
        <taxon>Tracheophyta</taxon>
        <taxon>Spermatophyta</taxon>
        <taxon>Magnoliopsida</taxon>
        <taxon>eudicotyledons</taxon>
        <taxon>Gunneridae</taxon>
        <taxon>Pentapetalae</taxon>
        <taxon>asterids</taxon>
        <taxon>campanulids</taxon>
        <taxon>Asterales</taxon>
        <taxon>Asteraceae</taxon>
        <taxon>Asteroideae</taxon>
        <taxon>Heliantheae alliance</taxon>
        <taxon>Heliantheae</taxon>
        <taxon>Helianthus</taxon>
    </lineage>
</organism>
<reference evidence="1" key="1">
    <citation type="journal article" date="2017" name="Nature">
        <title>The sunflower genome provides insights into oil metabolism, flowering and Asterid evolution.</title>
        <authorList>
            <person name="Badouin H."/>
            <person name="Gouzy J."/>
            <person name="Grassa C.J."/>
            <person name="Murat F."/>
            <person name="Staton S.E."/>
            <person name="Cottret L."/>
            <person name="Lelandais-Briere C."/>
            <person name="Owens G.L."/>
            <person name="Carrere S."/>
            <person name="Mayjonade B."/>
            <person name="Legrand L."/>
            <person name="Gill N."/>
            <person name="Kane N.C."/>
            <person name="Bowers J.E."/>
            <person name="Hubner S."/>
            <person name="Bellec A."/>
            <person name="Berard A."/>
            <person name="Berges H."/>
            <person name="Blanchet N."/>
            <person name="Boniface M.C."/>
            <person name="Brunel D."/>
            <person name="Catrice O."/>
            <person name="Chaidir N."/>
            <person name="Claudel C."/>
            <person name="Donnadieu C."/>
            <person name="Faraut T."/>
            <person name="Fievet G."/>
            <person name="Helmstetter N."/>
            <person name="King M."/>
            <person name="Knapp S.J."/>
            <person name="Lai Z."/>
            <person name="Le Paslier M.C."/>
            <person name="Lippi Y."/>
            <person name="Lorenzon L."/>
            <person name="Mandel J.R."/>
            <person name="Marage G."/>
            <person name="Marchand G."/>
            <person name="Marquand E."/>
            <person name="Bret-Mestries E."/>
            <person name="Morien E."/>
            <person name="Nambeesan S."/>
            <person name="Nguyen T."/>
            <person name="Pegot-Espagnet P."/>
            <person name="Pouilly N."/>
            <person name="Raftis F."/>
            <person name="Sallet E."/>
            <person name="Schiex T."/>
            <person name="Thomas J."/>
            <person name="Vandecasteele C."/>
            <person name="Vares D."/>
            <person name="Vear F."/>
            <person name="Vautrin S."/>
            <person name="Crespi M."/>
            <person name="Mangin B."/>
            <person name="Burke J.M."/>
            <person name="Salse J."/>
            <person name="Munos S."/>
            <person name="Vincourt P."/>
            <person name="Rieseberg L.H."/>
            <person name="Langlade N.B."/>
        </authorList>
    </citation>
    <scope>NUCLEOTIDE SEQUENCE</scope>
    <source>
        <tissue evidence="1">Leaves</tissue>
    </source>
</reference>
<accession>A0A9K3IHI3</accession>
<evidence type="ECO:0000313" key="1">
    <source>
        <dbReference type="EMBL" id="KAF5796963.1"/>
    </source>
</evidence>
<comment type="caution">
    <text evidence="1">The sequence shown here is derived from an EMBL/GenBank/DDBJ whole genome shotgun (WGS) entry which is preliminary data.</text>
</comment>
<gene>
    <name evidence="1" type="ORF">HanXRQr2_Chr08g0358011</name>
</gene>
<dbReference type="EMBL" id="MNCJ02000323">
    <property type="protein sequence ID" value="KAF5796963.1"/>
    <property type="molecule type" value="Genomic_DNA"/>
</dbReference>
<name>A0A9K3IHI3_HELAN</name>
<sequence>MPGCCSTVIGAGTVNLWKMKYNNNNNNNNNNNIVKIGVQTLEGTNSGAPCIEHDNDLSVQQVLLKSFL</sequence>
<proteinExistence type="predicted"/>
<protein>
    <submittedName>
        <fullName evidence="1">Uncharacterized protein</fullName>
    </submittedName>
</protein>
<dbReference type="Gramene" id="mRNA:HanXRQr2_Chr08g0358011">
    <property type="protein sequence ID" value="CDS:HanXRQr2_Chr08g0358011.1"/>
    <property type="gene ID" value="HanXRQr2_Chr08g0358011"/>
</dbReference>